<gene>
    <name evidence="1" type="ORF">DSO57_1005305</name>
</gene>
<keyword evidence="2" id="KW-1185">Reference proteome</keyword>
<protein>
    <submittedName>
        <fullName evidence="1">Uncharacterized protein</fullName>
    </submittedName>
</protein>
<proteinExistence type="predicted"/>
<comment type="caution">
    <text evidence="1">The sequence shown here is derived from an EMBL/GenBank/DDBJ whole genome shotgun (WGS) entry which is preliminary data.</text>
</comment>
<sequence>MQDICCDLGLCQSSRYSPFQLYTNRFREIVAVDFADVQTYPSLLETTKGLAKAWLDGQLGKFSVVLRGLKDPEKDKEIKQVHAIHLVLADSKSSLLEVQTDGLFALDTIYALARERALHISNFYKKRSGGLQPDASKEYQNLVYVLEADHDAHIEKLTCHYRNHSRTVARWHQKKLDRFVQNPPNIDAKLPAISQVIGTMP</sequence>
<organism evidence="1 2">
    <name type="scientific">Entomophthora muscae</name>
    <dbReference type="NCBI Taxonomy" id="34485"/>
    <lineage>
        <taxon>Eukaryota</taxon>
        <taxon>Fungi</taxon>
        <taxon>Fungi incertae sedis</taxon>
        <taxon>Zoopagomycota</taxon>
        <taxon>Entomophthoromycotina</taxon>
        <taxon>Entomophthoromycetes</taxon>
        <taxon>Entomophthorales</taxon>
        <taxon>Entomophthoraceae</taxon>
        <taxon>Entomophthora</taxon>
    </lineage>
</organism>
<reference evidence="1" key="1">
    <citation type="submission" date="2022-04" db="EMBL/GenBank/DDBJ databases">
        <title>Genome of the entomopathogenic fungus Entomophthora muscae.</title>
        <authorList>
            <person name="Elya C."/>
            <person name="Lovett B.R."/>
            <person name="Lee E."/>
            <person name="Macias A.M."/>
            <person name="Hajek A.E."/>
            <person name="De Bivort B.L."/>
            <person name="Kasson M.T."/>
            <person name="De Fine Licht H.H."/>
            <person name="Stajich J.E."/>
        </authorList>
    </citation>
    <scope>NUCLEOTIDE SEQUENCE</scope>
    <source>
        <strain evidence="1">Berkeley</strain>
    </source>
</reference>
<evidence type="ECO:0000313" key="1">
    <source>
        <dbReference type="EMBL" id="KAJ9086315.1"/>
    </source>
</evidence>
<evidence type="ECO:0000313" key="2">
    <source>
        <dbReference type="Proteomes" id="UP001165960"/>
    </source>
</evidence>
<accession>A0ACC2UHK7</accession>
<dbReference type="Proteomes" id="UP001165960">
    <property type="component" value="Unassembled WGS sequence"/>
</dbReference>
<name>A0ACC2UHK7_9FUNG</name>
<dbReference type="EMBL" id="QTSX02000724">
    <property type="protein sequence ID" value="KAJ9086315.1"/>
    <property type="molecule type" value="Genomic_DNA"/>
</dbReference>